<organism evidence="2 3">
    <name type="scientific">Besnoitia besnoiti</name>
    <name type="common">Apicomplexan protozoan</name>
    <dbReference type="NCBI Taxonomy" id="94643"/>
    <lineage>
        <taxon>Eukaryota</taxon>
        <taxon>Sar</taxon>
        <taxon>Alveolata</taxon>
        <taxon>Apicomplexa</taxon>
        <taxon>Conoidasida</taxon>
        <taxon>Coccidia</taxon>
        <taxon>Eucoccidiorida</taxon>
        <taxon>Eimeriorina</taxon>
        <taxon>Sarcocystidae</taxon>
        <taxon>Besnoitia</taxon>
    </lineage>
</organism>
<gene>
    <name evidence="2" type="ORF">BESB_028440</name>
</gene>
<feature type="region of interest" description="Disordered" evidence="1">
    <location>
        <begin position="121"/>
        <end position="298"/>
    </location>
</feature>
<feature type="compositionally biased region" description="Acidic residues" evidence="1">
    <location>
        <begin position="123"/>
        <end position="139"/>
    </location>
</feature>
<dbReference type="RefSeq" id="XP_029215418.1">
    <property type="nucleotide sequence ID" value="XM_029361518.1"/>
</dbReference>
<dbReference type="AlphaFoldDB" id="A0A2A9M0D2"/>
<dbReference type="Proteomes" id="UP000224006">
    <property type="component" value="Unassembled WGS sequence"/>
</dbReference>
<dbReference type="KEGG" id="bbes:BESB_028440"/>
<accession>A0A2A9M0D2</accession>
<dbReference type="EMBL" id="NWUJ01000015">
    <property type="protein sequence ID" value="PFH31409.1"/>
    <property type="molecule type" value="Genomic_DNA"/>
</dbReference>
<feature type="compositionally biased region" description="Acidic residues" evidence="1">
    <location>
        <begin position="168"/>
        <end position="206"/>
    </location>
</feature>
<reference evidence="2 3" key="1">
    <citation type="submission" date="2017-09" db="EMBL/GenBank/DDBJ databases">
        <title>Genome sequencing of Besnoitia besnoiti strain Bb-Ger1.</title>
        <authorList>
            <person name="Schares G."/>
            <person name="Venepally P."/>
            <person name="Lorenzi H.A."/>
        </authorList>
    </citation>
    <scope>NUCLEOTIDE SEQUENCE [LARGE SCALE GENOMIC DNA]</scope>
    <source>
        <strain evidence="2 3">Bb-Ger1</strain>
    </source>
</reference>
<name>A0A2A9M0D2_BESBE</name>
<feature type="compositionally biased region" description="Acidic residues" evidence="1">
    <location>
        <begin position="146"/>
        <end position="161"/>
    </location>
</feature>
<evidence type="ECO:0000256" key="1">
    <source>
        <dbReference type="SAM" id="MobiDB-lite"/>
    </source>
</evidence>
<protein>
    <submittedName>
        <fullName evidence="2">Protein phosphatase 2C domain-containing protein</fullName>
    </submittedName>
</protein>
<keyword evidence="3" id="KW-1185">Reference proteome</keyword>
<evidence type="ECO:0000313" key="2">
    <source>
        <dbReference type="EMBL" id="PFH31409.1"/>
    </source>
</evidence>
<evidence type="ECO:0000313" key="3">
    <source>
        <dbReference type="Proteomes" id="UP000224006"/>
    </source>
</evidence>
<sequence>MAKLTGASAGLLGAAVLGLFAASLSDVGSLLYGQDGLSGAVQVVSAAPVDALQTGGQERRQLAAELGDDLAQALDAEALLAKLEKLESDGLMAPLEEVQTALAEAPELLQTLAAVADAVNGSDAEEGEVVNGSDSEDEEAVKGSDGEEGEVVNGSDSEDEEAVKGSDAEDEEVANGSDAEDGEAVSGSDAEEGEVVDGSDAEDEEAVNGSNEGGFLATKTGTKAEEEGDSVKSGENANDEAGAVDGVDTEEHLHLPAAFQAPGNETSNQPEVPALESNMPEAPVEKPGKAPEVAQPAAKKSLWNRLSALFRSLTKNGRSKNKHSS</sequence>
<dbReference type="GeneID" id="40307896"/>
<proteinExistence type="predicted"/>
<feature type="compositionally biased region" description="Basic and acidic residues" evidence="1">
    <location>
        <begin position="222"/>
        <end position="232"/>
    </location>
</feature>
<comment type="caution">
    <text evidence="2">The sequence shown here is derived from an EMBL/GenBank/DDBJ whole genome shotgun (WGS) entry which is preliminary data.</text>
</comment>
<dbReference type="VEuPathDB" id="ToxoDB:BESB_028440"/>